<dbReference type="PANTHER" id="PTHR42722:SF1">
    <property type="entry name" value="VALINE DEHYDROGENASE"/>
    <property type="match status" value="1"/>
</dbReference>
<dbReference type="GO" id="GO:0000166">
    <property type="term" value="F:nucleotide binding"/>
    <property type="evidence" value="ECO:0007669"/>
    <property type="project" value="UniProtKB-KW"/>
</dbReference>
<dbReference type="InterPro" id="IPR006096">
    <property type="entry name" value="Glu/Leu/Phe/Val/Trp_DH_C"/>
</dbReference>
<evidence type="ECO:0000256" key="5">
    <source>
        <dbReference type="PIRSR" id="PIRSR000188-2"/>
    </source>
</evidence>
<reference evidence="8 9" key="1">
    <citation type="submission" date="2020-08" db="EMBL/GenBank/DDBJ databases">
        <title>Genomic Encyclopedia of Type Strains, Phase IV (KMG-IV): sequencing the most valuable type-strain genomes for metagenomic binning, comparative biology and taxonomic classification.</title>
        <authorList>
            <person name="Goeker M."/>
        </authorList>
    </citation>
    <scope>NUCLEOTIDE SEQUENCE [LARGE SCALE GENOMIC DNA]</scope>
    <source>
        <strain evidence="8 9">DSM 100044</strain>
    </source>
</reference>
<evidence type="ECO:0000313" key="8">
    <source>
        <dbReference type="EMBL" id="MBB5715618.1"/>
    </source>
</evidence>
<keyword evidence="3 5" id="KW-0520">NAD</keyword>
<dbReference type="CDD" id="cd01075">
    <property type="entry name" value="NAD_bind_Leu_Phe_Val_DH"/>
    <property type="match status" value="1"/>
</dbReference>
<dbReference type="EMBL" id="JACIJK010000007">
    <property type="protein sequence ID" value="MBB5715618.1"/>
    <property type="molecule type" value="Genomic_DNA"/>
</dbReference>
<keyword evidence="5" id="KW-0547">Nucleotide-binding</keyword>
<proteinExistence type="inferred from homology"/>
<dbReference type="GO" id="GO:0006520">
    <property type="term" value="P:amino acid metabolic process"/>
    <property type="evidence" value="ECO:0007669"/>
    <property type="project" value="InterPro"/>
</dbReference>
<evidence type="ECO:0000256" key="1">
    <source>
        <dbReference type="ARBA" id="ARBA00006382"/>
    </source>
</evidence>
<sequence>MEDLLPPESVVRLNDPESGLRGFIVIHSTVLGPAAGGCRLWQYADEAAASIDALRLASGMTMKNALAGLPLGGGKAVLMLPAAPFSRTRLFDAFGRAVANLGGSYLTAEDVGTSVDDMALVRSQTSHVAGLPRRPDHPGGDPSPWTARGVFGAMQVAVKRRLGRCLDGLTVAVQGVGHVGFALCELLHAAGAKLVIAECRSDLAARAATRFGADLVSSRAIAEVPSDVFAPCALGGVLNLVTAASLRARVVCGPANNQLAAPEVGDLLAARGVLYAPDYLVNAGGIINVAGEYLSWTEGEVSTRVDGVAARLAEVLDAAERDGVTPEHAAARVAYAVIERGGSAPAKRWLAA</sequence>
<dbReference type="GO" id="GO:0050049">
    <property type="term" value="F:L-leucine dehydrogenase activity"/>
    <property type="evidence" value="ECO:0007669"/>
    <property type="project" value="UniProtKB-EC"/>
</dbReference>
<dbReference type="SUPFAM" id="SSF53223">
    <property type="entry name" value="Aminoacid dehydrogenase-like, N-terminal domain"/>
    <property type="match status" value="1"/>
</dbReference>
<dbReference type="AlphaFoldDB" id="A0A7W9BEL3"/>
<dbReference type="RefSeq" id="WP_343055265.1">
    <property type="nucleotide sequence ID" value="NZ_JACIJK010000007.1"/>
</dbReference>
<dbReference type="InterPro" id="IPR006097">
    <property type="entry name" value="Glu/Leu/Phe/Val/Trp_DH_dimer"/>
</dbReference>
<dbReference type="SMART" id="SM00839">
    <property type="entry name" value="ELFV_dehydrog"/>
    <property type="match status" value="1"/>
</dbReference>
<evidence type="ECO:0000313" key="9">
    <source>
        <dbReference type="Proteomes" id="UP000546200"/>
    </source>
</evidence>
<feature type="binding site" evidence="5">
    <location>
        <begin position="175"/>
        <end position="180"/>
    </location>
    <ligand>
        <name>NAD(+)</name>
        <dbReference type="ChEBI" id="CHEBI:57540"/>
    </ligand>
</feature>
<evidence type="ECO:0000259" key="7">
    <source>
        <dbReference type="SMART" id="SM00839"/>
    </source>
</evidence>
<protein>
    <submittedName>
        <fullName evidence="8">Leucine dehydrogenase</fullName>
        <ecNumber evidence="8">1.4.1.9</ecNumber>
    </submittedName>
</protein>
<name>A0A7W9BEL3_9SPHN</name>
<keyword evidence="9" id="KW-1185">Reference proteome</keyword>
<keyword evidence="2 6" id="KW-0560">Oxidoreductase</keyword>
<dbReference type="Pfam" id="PF00208">
    <property type="entry name" value="ELFV_dehydrog"/>
    <property type="match status" value="1"/>
</dbReference>
<gene>
    <name evidence="8" type="ORF">FHS94_002473</name>
</gene>
<dbReference type="PANTHER" id="PTHR42722">
    <property type="entry name" value="LEUCINE DEHYDROGENASE"/>
    <property type="match status" value="1"/>
</dbReference>
<dbReference type="PRINTS" id="PR00082">
    <property type="entry name" value="GLFDHDRGNASE"/>
</dbReference>
<dbReference type="Pfam" id="PF02812">
    <property type="entry name" value="ELFV_dehydrog_N"/>
    <property type="match status" value="1"/>
</dbReference>
<dbReference type="PIRSF" id="PIRSF000188">
    <property type="entry name" value="Phe_leu_dh"/>
    <property type="match status" value="1"/>
</dbReference>
<dbReference type="Gene3D" id="3.40.50.720">
    <property type="entry name" value="NAD(P)-binding Rossmann-like Domain"/>
    <property type="match status" value="1"/>
</dbReference>
<evidence type="ECO:0000256" key="6">
    <source>
        <dbReference type="RuleBase" id="RU004417"/>
    </source>
</evidence>
<dbReference type="EC" id="1.4.1.9" evidence="8"/>
<feature type="active site" description="Proton donor/acceptor" evidence="4">
    <location>
        <position position="75"/>
    </location>
</feature>
<comment type="caution">
    <text evidence="8">The sequence shown here is derived from an EMBL/GenBank/DDBJ whole genome shotgun (WGS) entry which is preliminary data.</text>
</comment>
<dbReference type="InterPro" id="IPR046346">
    <property type="entry name" value="Aminoacid_DH-like_N_sf"/>
</dbReference>
<evidence type="ECO:0000256" key="2">
    <source>
        <dbReference type="ARBA" id="ARBA00023002"/>
    </source>
</evidence>
<dbReference type="Proteomes" id="UP000546200">
    <property type="component" value="Unassembled WGS sequence"/>
</dbReference>
<accession>A0A7W9BEL3</accession>
<feature type="domain" description="Glutamate/phenylalanine/leucine/valine/L-tryptophan dehydrogenase C-terminal" evidence="7">
    <location>
        <begin position="140"/>
        <end position="341"/>
    </location>
</feature>
<dbReference type="SUPFAM" id="SSF51735">
    <property type="entry name" value="NAD(P)-binding Rossmann-fold domains"/>
    <property type="match status" value="1"/>
</dbReference>
<dbReference type="InterPro" id="IPR006095">
    <property type="entry name" value="Glu/Leu/Phe/Val/Trp_DH"/>
</dbReference>
<dbReference type="Gene3D" id="3.40.50.10860">
    <property type="entry name" value="Leucine Dehydrogenase, chain A, domain 1"/>
    <property type="match status" value="1"/>
</dbReference>
<comment type="similarity">
    <text evidence="1 6">Belongs to the Glu/Leu/Phe/Val dehydrogenases family.</text>
</comment>
<organism evidence="8 9">
    <name type="scientific">Sphingomonas aerophila</name>
    <dbReference type="NCBI Taxonomy" id="1344948"/>
    <lineage>
        <taxon>Bacteria</taxon>
        <taxon>Pseudomonadati</taxon>
        <taxon>Pseudomonadota</taxon>
        <taxon>Alphaproteobacteria</taxon>
        <taxon>Sphingomonadales</taxon>
        <taxon>Sphingomonadaceae</taxon>
        <taxon>Sphingomonas</taxon>
    </lineage>
</organism>
<evidence type="ECO:0000256" key="4">
    <source>
        <dbReference type="PIRSR" id="PIRSR000188-1"/>
    </source>
</evidence>
<dbReference type="InterPro" id="IPR036291">
    <property type="entry name" value="NAD(P)-bd_dom_sf"/>
</dbReference>
<evidence type="ECO:0000256" key="3">
    <source>
        <dbReference type="ARBA" id="ARBA00023027"/>
    </source>
</evidence>
<dbReference type="InterPro" id="IPR016211">
    <property type="entry name" value="Glu/Phe/Leu/Val/Trp_DH_bac/arc"/>
</dbReference>